<keyword evidence="1" id="KW-0812">Transmembrane</keyword>
<sequence>MLPEVLTVVATTGAGVTAGVLFCVAISLVPGFLALPAASYVEAHKLFGRYFDRVMPPLVVATTICTVILAVVKGSGAARPLFVAAAVCLFGVSLISQFGNVPINREVKRLTPERIAAGWTDTRKRWRDWHVARTALAVSALVLLGAAGTAG</sequence>
<protein>
    <recommendedName>
        <fullName evidence="3">DUF1772 domain-containing protein</fullName>
    </recommendedName>
</protein>
<evidence type="ECO:0000313" key="2">
    <source>
        <dbReference type="EMBL" id="AIW63008.1"/>
    </source>
</evidence>
<organism evidence="2">
    <name type="scientific">uncultured bacterium BAC-AB1442/1414/561</name>
    <dbReference type="NCBI Taxonomy" id="1562172"/>
    <lineage>
        <taxon>Bacteria</taxon>
        <taxon>environmental samples</taxon>
    </lineage>
</organism>
<evidence type="ECO:0008006" key="3">
    <source>
        <dbReference type="Google" id="ProtNLM"/>
    </source>
</evidence>
<feature type="transmembrane region" description="Helical" evidence="1">
    <location>
        <begin position="131"/>
        <end position="150"/>
    </location>
</feature>
<keyword evidence="1" id="KW-0472">Membrane</keyword>
<proteinExistence type="predicted"/>
<keyword evidence="1" id="KW-1133">Transmembrane helix</keyword>
<dbReference type="AlphaFoldDB" id="A0A0C4S580"/>
<dbReference type="EMBL" id="KJ440489">
    <property type="protein sequence ID" value="AIW63008.1"/>
    <property type="molecule type" value="Genomic_DNA"/>
</dbReference>
<feature type="transmembrane region" description="Helical" evidence="1">
    <location>
        <begin position="54"/>
        <end position="72"/>
    </location>
</feature>
<dbReference type="Pfam" id="PF08592">
    <property type="entry name" value="Anthrone_oxy"/>
    <property type="match status" value="1"/>
</dbReference>
<gene>
    <name evidence="2" type="primary">arn29</name>
</gene>
<reference evidence="2" key="1">
    <citation type="submission" date="2014-02" db="EMBL/GenBank/DDBJ databases">
        <title>Arenimycins C and D, pentangular polyphenols produced by an eDNA-derived gene cluster.</title>
        <authorList>
            <person name="Kang H.-S."/>
            <person name="Brady S.F."/>
        </authorList>
    </citation>
    <scope>NUCLEOTIDE SEQUENCE</scope>
</reference>
<evidence type="ECO:0000256" key="1">
    <source>
        <dbReference type="SAM" id="Phobius"/>
    </source>
</evidence>
<dbReference type="InterPro" id="IPR013901">
    <property type="entry name" value="Anthrone_oxy"/>
</dbReference>
<name>A0A0C4S580_9BACT</name>
<feature type="transmembrane region" description="Helical" evidence="1">
    <location>
        <begin position="78"/>
        <end position="99"/>
    </location>
</feature>
<accession>A0A0C4S580</accession>
<feature type="transmembrane region" description="Helical" evidence="1">
    <location>
        <begin position="6"/>
        <end position="33"/>
    </location>
</feature>